<dbReference type="InterPro" id="IPR036291">
    <property type="entry name" value="NAD(P)-bd_dom_sf"/>
</dbReference>
<dbReference type="STRING" id="489703.SAMN04488038_10550"/>
<dbReference type="AlphaFoldDB" id="A0A1H9EIA0"/>
<keyword evidence="2" id="KW-0560">Oxidoreductase</keyword>
<evidence type="ECO:0000256" key="2">
    <source>
        <dbReference type="ARBA" id="ARBA00023002"/>
    </source>
</evidence>
<comment type="similarity">
    <text evidence="1">Belongs to the short-chain dehydrogenases/reductases (SDR) family.</text>
</comment>
<dbReference type="PRINTS" id="PR00080">
    <property type="entry name" value="SDRFAMILY"/>
</dbReference>
<name>A0A1H9EIA0_9GAMM</name>
<evidence type="ECO:0000313" key="3">
    <source>
        <dbReference type="EMBL" id="SEQ25454.1"/>
    </source>
</evidence>
<dbReference type="RefSeq" id="WP_093283977.1">
    <property type="nucleotide sequence ID" value="NZ_FOFS01000005.1"/>
</dbReference>
<dbReference type="Pfam" id="PF13561">
    <property type="entry name" value="adh_short_C2"/>
    <property type="match status" value="1"/>
</dbReference>
<proteinExistence type="inferred from homology"/>
<sequence length="251" mass="26004">MRLQGQVALVTGAGQGVGQGIAYALASEGAAVALLGRTAAKLEQTAAGIEKRGARALVIAADIKQAETLAAAVAQTVAQLGGIQILVNNAQEVPLGKLLEVSEASVEAGWQSGPMATLRLMKLCYPHLKARGGSIVNLATPAAKRWDLSGYGAYAAVKEAIRQLTRAAACEWGGEGIRANAILPLADSPAMAWWTRERPQEASAFLATVPQHRVGSCEQDIGRFVALLCSADCAYVNGQSIALDGGQVFLG</sequence>
<dbReference type="InterPro" id="IPR002347">
    <property type="entry name" value="SDR_fam"/>
</dbReference>
<dbReference type="Proteomes" id="UP000199233">
    <property type="component" value="Unassembled WGS sequence"/>
</dbReference>
<accession>A0A1H9EIA0</accession>
<dbReference type="Gene3D" id="3.40.50.720">
    <property type="entry name" value="NAD(P)-binding Rossmann-like Domain"/>
    <property type="match status" value="1"/>
</dbReference>
<dbReference type="GO" id="GO:0016491">
    <property type="term" value="F:oxidoreductase activity"/>
    <property type="evidence" value="ECO:0007669"/>
    <property type="project" value="UniProtKB-KW"/>
</dbReference>
<gene>
    <name evidence="3" type="ORF">SAMN04488038_10550</name>
</gene>
<dbReference type="CDD" id="cd05233">
    <property type="entry name" value="SDR_c"/>
    <property type="match status" value="1"/>
</dbReference>
<evidence type="ECO:0000256" key="1">
    <source>
        <dbReference type="ARBA" id="ARBA00006484"/>
    </source>
</evidence>
<dbReference type="FunFam" id="3.40.50.720:FF:000084">
    <property type="entry name" value="Short-chain dehydrogenase reductase"/>
    <property type="match status" value="1"/>
</dbReference>
<dbReference type="PRINTS" id="PR00081">
    <property type="entry name" value="GDHRDH"/>
</dbReference>
<evidence type="ECO:0000313" key="4">
    <source>
        <dbReference type="Proteomes" id="UP000199233"/>
    </source>
</evidence>
<dbReference type="OrthoDB" id="9806974at2"/>
<dbReference type="PANTHER" id="PTHR43639:SF1">
    <property type="entry name" value="SHORT-CHAIN DEHYDROGENASE_REDUCTASE FAMILY PROTEIN"/>
    <property type="match status" value="1"/>
</dbReference>
<keyword evidence="4" id="KW-1185">Reference proteome</keyword>
<dbReference type="EMBL" id="FOFS01000005">
    <property type="protein sequence ID" value="SEQ25454.1"/>
    <property type="molecule type" value="Genomic_DNA"/>
</dbReference>
<dbReference type="PANTHER" id="PTHR43639">
    <property type="entry name" value="OXIDOREDUCTASE, SHORT-CHAIN DEHYDROGENASE/REDUCTASE FAMILY (AFU_ORTHOLOGUE AFUA_5G02870)"/>
    <property type="match status" value="1"/>
</dbReference>
<organism evidence="3 4">
    <name type="scientific">Solimonas aquatica</name>
    <dbReference type="NCBI Taxonomy" id="489703"/>
    <lineage>
        <taxon>Bacteria</taxon>
        <taxon>Pseudomonadati</taxon>
        <taxon>Pseudomonadota</taxon>
        <taxon>Gammaproteobacteria</taxon>
        <taxon>Nevskiales</taxon>
        <taxon>Nevskiaceae</taxon>
        <taxon>Solimonas</taxon>
    </lineage>
</organism>
<reference evidence="4" key="1">
    <citation type="submission" date="2016-10" db="EMBL/GenBank/DDBJ databases">
        <authorList>
            <person name="Varghese N."/>
            <person name="Submissions S."/>
        </authorList>
    </citation>
    <scope>NUCLEOTIDE SEQUENCE [LARGE SCALE GENOMIC DNA]</scope>
    <source>
        <strain evidence="4">DSM 25927</strain>
    </source>
</reference>
<dbReference type="SUPFAM" id="SSF51735">
    <property type="entry name" value="NAD(P)-binding Rossmann-fold domains"/>
    <property type="match status" value="1"/>
</dbReference>
<protein>
    <submittedName>
        <fullName evidence="3">NAD(P)-dependent dehydrogenase, short-chain alcohol dehydrogenase family</fullName>
    </submittedName>
</protein>